<accession>A0ABU9VGG8</accession>
<gene>
    <name evidence="2" type="ORF">MKY91_03890</name>
</gene>
<protein>
    <submittedName>
        <fullName evidence="2">Cystatin-like fold lipoprotein</fullName>
    </submittedName>
</protein>
<dbReference type="Pfam" id="PF14729">
    <property type="entry name" value="DUF4467"/>
    <property type="match status" value="1"/>
</dbReference>
<proteinExistence type="predicted"/>
<dbReference type="PROSITE" id="PS51257">
    <property type="entry name" value="PROKAR_LIPOPROTEIN"/>
    <property type="match status" value="1"/>
</dbReference>
<keyword evidence="3" id="KW-1185">Reference proteome</keyword>
<dbReference type="RefSeq" id="WP_343129435.1">
    <property type="nucleotide sequence ID" value="NZ_JBCITK010000001.1"/>
</dbReference>
<name>A0ABU9VGG8_9BACI</name>
<dbReference type="Proteomes" id="UP001418796">
    <property type="component" value="Unassembled WGS sequence"/>
</dbReference>
<reference evidence="2 3" key="1">
    <citation type="submission" date="2024-03" db="EMBL/GenBank/DDBJ databases">
        <title>Bacilli Hybrid Assemblies.</title>
        <authorList>
            <person name="Kovac J."/>
        </authorList>
    </citation>
    <scope>NUCLEOTIDE SEQUENCE [LARGE SCALE GENOMIC DNA]</scope>
    <source>
        <strain evidence="2 3">FSL R7-0666</strain>
    </source>
</reference>
<dbReference type="InterPro" id="IPR028075">
    <property type="entry name" value="DUF4467"/>
</dbReference>
<dbReference type="EMBL" id="JBCITK010000001">
    <property type="protein sequence ID" value="MEN0642303.1"/>
    <property type="molecule type" value="Genomic_DNA"/>
</dbReference>
<sequence>MKKSKLTLWIIPIAIVLVACGGNEYETVIESAIDHHRDVTMYLDETRESYEVRENANVVVYDEGKYITLSFIDPEDETEGRKETYEKVGDSWTQLEQYQSEMLLRKSPSYQEQLGKEM</sequence>
<evidence type="ECO:0000259" key="1">
    <source>
        <dbReference type="Pfam" id="PF14729"/>
    </source>
</evidence>
<organism evidence="2 3">
    <name type="scientific">Alkalicoccobacillus gibsonii</name>
    <dbReference type="NCBI Taxonomy" id="79881"/>
    <lineage>
        <taxon>Bacteria</taxon>
        <taxon>Bacillati</taxon>
        <taxon>Bacillota</taxon>
        <taxon>Bacilli</taxon>
        <taxon>Bacillales</taxon>
        <taxon>Bacillaceae</taxon>
        <taxon>Alkalicoccobacillus</taxon>
    </lineage>
</organism>
<evidence type="ECO:0000313" key="2">
    <source>
        <dbReference type="EMBL" id="MEN0642303.1"/>
    </source>
</evidence>
<evidence type="ECO:0000313" key="3">
    <source>
        <dbReference type="Proteomes" id="UP001418796"/>
    </source>
</evidence>
<feature type="domain" description="DUF4467" evidence="1">
    <location>
        <begin position="51"/>
        <end position="110"/>
    </location>
</feature>
<comment type="caution">
    <text evidence="2">The sequence shown here is derived from an EMBL/GenBank/DDBJ whole genome shotgun (WGS) entry which is preliminary data.</text>
</comment>